<name>A0A238ZHD6_9PSEU</name>
<feature type="domain" description="DUF7064" evidence="1">
    <location>
        <begin position="186"/>
        <end position="313"/>
    </location>
</feature>
<dbReference type="AlphaFoldDB" id="A0A238ZHD6"/>
<evidence type="ECO:0000313" key="4">
    <source>
        <dbReference type="Proteomes" id="UP000198348"/>
    </source>
</evidence>
<accession>A0A238ZHD6</accession>
<evidence type="ECO:0008006" key="5">
    <source>
        <dbReference type="Google" id="ProtNLM"/>
    </source>
</evidence>
<dbReference type="EMBL" id="FZNW01000021">
    <property type="protein sequence ID" value="SNR82428.1"/>
    <property type="molecule type" value="Genomic_DNA"/>
</dbReference>
<organism evidence="3 4">
    <name type="scientific">Haloechinothrix alba</name>
    <dbReference type="NCBI Taxonomy" id="664784"/>
    <lineage>
        <taxon>Bacteria</taxon>
        <taxon>Bacillati</taxon>
        <taxon>Actinomycetota</taxon>
        <taxon>Actinomycetes</taxon>
        <taxon>Pseudonocardiales</taxon>
        <taxon>Pseudonocardiaceae</taxon>
        <taxon>Haloechinothrix</taxon>
    </lineage>
</organism>
<evidence type="ECO:0000259" key="2">
    <source>
        <dbReference type="Pfam" id="PF23213"/>
    </source>
</evidence>
<proteinExistence type="predicted"/>
<dbReference type="Proteomes" id="UP000198348">
    <property type="component" value="Unassembled WGS sequence"/>
</dbReference>
<feature type="domain" description="DUF7065" evidence="2">
    <location>
        <begin position="6"/>
        <end position="55"/>
    </location>
</feature>
<dbReference type="InterPro" id="IPR055493">
    <property type="entry name" value="DUF7065"/>
</dbReference>
<dbReference type="InterPro" id="IPR055492">
    <property type="entry name" value="DUF7064"/>
</dbReference>
<evidence type="ECO:0000313" key="3">
    <source>
        <dbReference type="EMBL" id="SNR82428.1"/>
    </source>
</evidence>
<dbReference type="Pfam" id="PF23212">
    <property type="entry name" value="DUF7064"/>
    <property type="match status" value="1"/>
</dbReference>
<dbReference type="SUPFAM" id="SSF159245">
    <property type="entry name" value="AttH-like"/>
    <property type="match status" value="1"/>
</dbReference>
<protein>
    <recommendedName>
        <fullName evidence="5">Tocopherol cyclase</fullName>
    </recommendedName>
</protein>
<dbReference type="OrthoDB" id="115252at2"/>
<evidence type="ECO:0000259" key="1">
    <source>
        <dbReference type="Pfam" id="PF23212"/>
    </source>
</evidence>
<sequence length="324" mass="36383">MTPDDDYLHTPGADPAFSESMYFHFYDPRARLGGFLRIGNRPNEGHGEVTVCLYLPDGRLGFAYEQPRVTSNDRLDAAGMRVEVREPMRHLELAFDGNVTVVDDPAMMTDPRAALGGSPVRDCSLALSVYAIAPESEHSFDADDVSFVPNHYEQPIAVDGRIRLAGDTTTIHGHGLRDHTWGPRSWQAPWFYRWVHGCTDGFGFMGAWFGRQDGSAIRGGFVWDGRVQHRVTAIDLGTVRDDRDEQVEVDVVLRSDAREWKLHGRARATVPLRHRPTDDTTGKVSMTRIVESLMSWTLHDGRELYGMSEYLDQIVDGRPVGLEV</sequence>
<reference evidence="3 4" key="1">
    <citation type="submission" date="2017-06" db="EMBL/GenBank/DDBJ databases">
        <authorList>
            <person name="Kim H.J."/>
            <person name="Triplett B.A."/>
        </authorList>
    </citation>
    <scope>NUCLEOTIDE SEQUENCE [LARGE SCALE GENOMIC DNA]</scope>
    <source>
        <strain evidence="3 4">DSM 45207</strain>
    </source>
</reference>
<dbReference type="Pfam" id="PF23213">
    <property type="entry name" value="DUF7065"/>
    <property type="match status" value="2"/>
</dbReference>
<keyword evidence="4" id="KW-1185">Reference proteome</keyword>
<dbReference type="RefSeq" id="WP_089302934.1">
    <property type="nucleotide sequence ID" value="NZ_FZNW01000021.1"/>
</dbReference>
<gene>
    <name evidence="3" type="ORF">SAMN06265360_12153</name>
</gene>
<feature type="domain" description="DUF7065" evidence="2">
    <location>
        <begin position="144"/>
        <end position="184"/>
    </location>
</feature>